<evidence type="ECO:0000313" key="2">
    <source>
        <dbReference type="Proteomes" id="UP000018144"/>
    </source>
</evidence>
<reference evidence="1 2" key="1">
    <citation type="journal article" date="2013" name="PLoS Genet.">
        <title>The genome and development-dependent transcriptomes of Pyronema confluens: a window into fungal evolution.</title>
        <authorList>
            <person name="Traeger S."/>
            <person name="Altegoer F."/>
            <person name="Freitag M."/>
            <person name="Gabaldon T."/>
            <person name="Kempken F."/>
            <person name="Kumar A."/>
            <person name="Marcet-Houben M."/>
            <person name="Poggeler S."/>
            <person name="Stajich J.E."/>
            <person name="Nowrousian M."/>
        </authorList>
    </citation>
    <scope>NUCLEOTIDE SEQUENCE [LARGE SCALE GENOMIC DNA]</scope>
    <source>
        <strain evidence="2">CBS 100304</strain>
        <tissue evidence="1">Vegetative mycelium</tissue>
    </source>
</reference>
<accession>U4LHE3</accession>
<protein>
    <submittedName>
        <fullName evidence="1">Uncharacterized protein</fullName>
    </submittedName>
</protein>
<organism evidence="1 2">
    <name type="scientific">Pyronema omphalodes (strain CBS 100304)</name>
    <name type="common">Pyronema confluens</name>
    <dbReference type="NCBI Taxonomy" id="1076935"/>
    <lineage>
        <taxon>Eukaryota</taxon>
        <taxon>Fungi</taxon>
        <taxon>Dikarya</taxon>
        <taxon>Ascomycota</taxon>
        <taxon>Pezizomycotina</taxon>
        <taxon>Pezizomycetes</taxon>
        <taxon>Pezizales</taxon>
        <taxon>Pyronemataceae</taxon>
        <taxon>Pyronema</taxon>
    </lineage>
</organism>
<evidence type="ECO:0000313" key="1">
    <source>
        <dbReference type="EMBL" id="CCX30947.1"/>
    </source>
</evidence>
<gene>
    <name evidence="1" type="ORF">PCON_09548</name>
</gene>
<proteinExistence type="predicted"/>
<keyword evidence="2" id="KW-1185">Reference proteome</keyword>
<dbReference type="Proteomes" id="UP000018144">
    <property type="component" value="Unassembled WGS sequence"/>
</dbReference>
<name>U4LHE3_PYROM</name>
<dbReference type="EMBL" id="HF935497">
    <property type="protein sequence ID" value="CCX30947.1"/>
    <property type="molecule type" value="Genomic_DNA"/>
</dbReference>
<sequence length="13" mass="1389">MSIAVDIASLIKK</sequence>